<dbReference type="EMBL" id="PXYI01000002">
    <property type="protein sequence ID" value="PSJ42234.1"/>
    <property type="molecule type" value="Genomic_DNA"/>
</dbReference>
<dbReference type="AlphaFoldDB" id="A0A2P7QWA4"/>
<dbReference type="RefSeq" id="WP_106512403.1">
    <property type="nucleotide sequence ID" value="NZ_PXYI01000002.1"/>
</dbReference>
<sequence>MHSRTIATLDELRRIEWFSNIGVADTKMARVLSTWDEAIASCASPEWEDLCLEAANQYRGRLAERSPSALAEWNETVGRVKPQVQSLVHDKTRAVVEGKGLPRVFSDSVDWDILHLCMEAEFADLYPPGFYASQGYWYAQGHFPCGWEGAFPVGGRIVVF</sequence>
<proteinExistence type="predicted"/>
<gene>
    <name evidence="1" type="ORF">C7I55_08360</name>
</gene>
<evidence type="ECO:0000313" key="1">
    <source>
        <dbReference type="EMBL" id="PSJ42234.1"/>
    </source>
</evidence>
<dbReference type="Proteomes" id="UP000241167">
    <property type="component" value="Unassembled WGS sequence"/>
</dbReference>
<reference evidence="1 2" key="1">
    <citation type="submission" date="2018-03" db="EMBL/GenBank/DDBJ databases">
        <title>The draft genome of Sphingosinicella sp. GL-C-18.</title>
        <authorList>
            <person name="Liu L."/>
            <person name="Li L."/>
            <person name="Liang L."/>
            <person name="Zhang X."/>
            <person name="Wang T."/>
        </authorList>
    </citation>
    <scope>NUCLEOTIDE SEQUENCE [LARGE SCALE GENOMIC DNA]</scope>
    <source>
        <strain evidence="1 2">GL-C-18</strain>
    </source>
</reference>
<dbReference type="OrthoDB" id="1426432at2"/>
<evidence type="ECO:0000313" key="2">
    <source>
        <dbReference type="Proteomes" id="UP000241167"/>
    </source>
</evidence>
<organism evidence="1 2">
    <name type="scientific">Allosphingosinicella deserti</name>
    <dbReference type="NCBI Taxonomy" id="2116704"/>
    <lineage>
        <taxon>Bacteria</taxon>
        <taxon>Pseudomonadati</taxon>
        <taxon>Pseudomonadota</taxon>
        <taxon>Alphaproteobacteria</taxon>
        <taxon>Sphingomonadales</taxon>
        <taxon>Sphingomonadaceae</taxon>
        <taxon>Allosphingosinicella</taxon>
    </lineage>
</organism>
<comment type="caution">
    <text evidence="1">The sequence shown here is derived from an EMBL/GenBank/DDBJ whole genome shotgun (WGS) entry which is preliminary data.</text>
</comment>
<accession>A0A2P7QWA4</accession>
<protein>
    <submittedName>
        <fullName evidence="1">Uncharacterized protein</fullName>
    </submittedName>
</protein>
<name>A0A2P7QWA4_9SPHN</name>
<keyword evidence="2" id="KW-1185">Reference proteome</keyword>